<feature type="compositionally biased region" description="Acidic residues" evidence="6">
    <location>
        <begin position="309"/>
        <end position="320"/>
    </location>
</feature>
<proteinExistence type="predicted"/>
<accession>A0AAD1HNV3</accession>
<evidence type="ECO:0000256" key="7">
    <source>
        <dbReference type="SAM" id="Phobius"/>
    </source>
</evidence>
<dbReference type="EMBL" id="AP022561">
    <property type="protein sequence ID" value="BBX07266.1"/>
    <property type="molecule type" value="Genomic_DNA"/>
</dbReference>
<feature type="transmembrane region" description="Helical" evidence="7">
    <location>
        <begin position="146"/>
        <end position="167"/>
    </location>
</feature>
<feature type="transmembrane region" description="Helical" evidence="7">
    <location>
        <begin position="219"/>
        <end position="240"/>
    </location>
</feature>
<evidence type="ECO:0000256" key="3">
    <source>
        <dbReference type="ARBA" id="ARBA00022692"/>
    </source>
</evidence>
<keyword evidence="9" id="KW-1185">Reference proteome</keyword>
<keyword evidence="3 7" id="KW-0812">Transmembrane</keyword>
<feature type="transmembrane region" description="Helical" evidence="7">
    <location>
        <begin position="106"/>
        <end position="126"/>
    </location>
</feature>
<evidence type="ECO:0000256" key="2">
    <source>
        <dbReference type="ARBA" id="ARBA00022475"/>
    </source>
</evidence>
<keyword evidence="4 7" id="KW-1133">Transmembrane helix</keyword>
<evidence type="ECO:0000256" key="4">
    <source>
        <dbReference type="ARBA" id="ARBA00022989"/>
    </source>
</evidence>
<feature type="region of interest" description="Disordered" evidence="6">
    <location>
        <begin position="302"/>
        <end position="336"/>
    </location>
</feature>
<dbReference type="KEGG" id="maic:MAIC_20690"/>
<dbReference type="PANTHER" id="PTHR30213">
    <property type="entry name" value="INNER MEMBRANE PROTEIN YHJD"/>
    <property type="match status" value="1"/>
</dbReference>
<organism evidence="8 9">
    <name type="scientific">Mycolicibacterium aichiense</name>
    <dbReference type="NCBI Taxonomy" id="1799"/>
    <lineage>
        <taxon>Bacteria</taxon>
        <taxon>Bacillati</taxon>
        <taxon>Actinomycetota</taxon>
        <taxon>Actinomycetes</taxon>
        <taxon>Mycobacteriales</taxon>
        <taxon>Mycobacteriaceae</taxon>
        <taxon>Mycolicibacterium</taxon>
    </lineage>
</organism>
<dbReference type="Pfam" id="PF03631">
    <property type="entry name" value="Virul_fac_BrkB"/>
    <property type="match status" value="1"/>
</dbReference>
<dbReference type="InterPro" id="IPR017039">
    <property type="entry name" value="Virul_fac_BrkB"/>
</dbReference>
<evidence type="ECO:0000313" key="8">
    <source>
        <dbReference type="EMBL" id="BBX07266.1"/>
    </source>
</evidence>
<sequence>MTDQSAKPSRHHVWRISKRTLSKSWDDSIFAESAQAGFWSVLSLPPLLLGMLGSLAYIAPMFGPDTLPTIENQLINFANSFFSKNVVNEIIQPTVRDIVAGARGEVVSFGFVISLWAGSSAISAFVDSVVEAHDQTPLRHPVRQRFFALGLYVVMLVFVIASAPFVALGPRKISSYLPDSWDNVLHYGYYPALAVTLVLAVTILYRVSLPKPLPTHRLLWGAILAAAVFVVAAMGLRFYLTWITSTGYTYGALATPIAFLLFAFFLGFAIMIGAELNAAIEEEFPAPTPHAEQIRTWLRRKAKSMGDNGDIDDAADDEDPQPAPGRAAEAAPVSPS</sequence>
<dbReference type="Proteomes" id="UP000467327">
    <property type="component" value="Chromosome"/>
</dbReference>
<name>A0AAD1HNV3_9MYCO</name>
<keyword evidence="5 7" id="KW-0472">Membrane</keyword>
<dbReference type="PANTHER" id="PTHR30213:SF0">
    <property type="entry name" value="UPF0761 MEMBRANE PROTEIN YIHY"/>
    <property type="match status" value="1"/>
</dbReference>
<gene>
    <name evidence="8" type="ORF">MAIC_20690</name>
</gene>
<dbReference type="PIRSF" id="PIRSF035875">
    <property type="entry name" value="RNase_BN"/>
    <property type="match status" value="1"/>
</dbReference>
<evidence type="ECO:0000313" key="9">
    <source>
        <dbReference type="Proteomes" id="UP000467327"/>
    </source>
</evidence>
<keyword evidence="2" id="KW-1003">Cell membrane</keyword>
<evidence type="ECO:0000256" key="1">
    <source>
        <dbReference type="ARBA" id="ARBA00004651"/>
    </source>
</evidence>
<feature type="transmembrane region" description="Helical" evidence="7">
    <location>
        <begin position="38"/>
        <end position="59"/>
    </location>
</feature>
<protein>
    <submittedName>
        <fullName evidence="8">Uncharacterized protein</fullName>
    </submittedName>
</protein>
<evidence type="ECO:0000256" key="5">
    <source>
        <dbReference type="ARBA" id="ARBA00023136"/>
    </source>
</evidence>
<evidence type="ECO:0000256" key="6">
    <source>
        <dbReference type="SAM" id="MobiDB-lite"/>
    </source>
</evidence>
<dbReference type="GO" id="GO:0005886">
    <property type="term" value="C:plasma membrane"/>
    <property type="evidence" value="ECO:0007669"/>
    <property type="project" value="UniProtKB-SubCell"/>
</dbReference>
<dbReference type="RefSeq" id="WP_115319513.1">
    <property type="nucleotide sequence ID" value="NZ_AP022561.1"/>
</dbReference>
<comment type="subcellular location">
    <subcellularLocation>
        <location evidence="1">Cell membrane</location>
        <topology evidence="1">Multi-pass membrane protein</topology>
    </subcellularLocation>
</comment>
<dbReference type="AlphaFoldDB" id="A0AAD1HNV3"/>
<feature type="transmembrane region" description="Helical" evidence="7">
    <location>
        <begin position="187"/>
        <end position="207"/>
    </location>
</feature>
<reference evidence="8 9" key="1">
    <citation type="journal article" date="2019" name="Emerg. Microbes Infect.">
        <title>Comprehensive subspecies identification of 175 nontuberculous mycobacteria species based on 7547 genomic profiles.</title>
        <authorList>
            <person name="Matsumoto Y."/>
            <person name="Kinjo T."/>
            <person name="Motooka D."/>
            <person name="Nabeya D."/>
            <person name="Jung N."/>
            <person name="Uechi K."/>
            <person name="Horii T."/>
            <person name="Iida T."/>
            <person name="Fujita J."/>
            <person name="Nakamura S."/>
        </authorList>
    </citation>
    <scope>NUCLEOTIDE SEQUENCE [LARGE SCALE GENOMIC DNA]</scope>
    <source>
        <strain evidence="8 9">JCM 6376</strain>
    </source>
</reference>
<feature type="transmembrane region" description="Helical" evidence="7">
    <location>
        <begin position="252"/>
        <end position="274"/>
    </location>
</feature>